<name>A0AAW1D1I4_9HEMI</name>
<comment type="caution">
    <text evidence="1">The sequence shown here is derived from an EMBL/GenBank/DDBJ whole genome shotgun (WGS) entry which is preliminary data.</text>
</comment>
<evidence type="ECO:0000313" key="1">
    <source>
        <dbReference type="EMBL" id="KAK9504876.1"/>
    </source>
</evidence>
<gene>
    <name evidence="1" type="ORF">O3M35_009049</name>
</gene>
<evidence type="ECO:0000313" key="2">
    <source>
        <dbReference type="Proteomes" id="UP001461498"/>
    </source>
</evidence>
<reference evidence="1 2" key="1">
    <citation type="submission" date="2022-12" db="EMBL/GenBank/DDBJ databases">
        <title>Chromosome-level genome assembly of true bugs.</title>
        <authorList>
            <person name="Ma L."/>
            <person name="Li H."/>
        </authorList>
    </citation>
    <scope>NUCLEOTIDE SEQUENCE [LARGE SCALE GENOMIC DNA]</scope>
    <source>
        <strain evidence="1">Lab_2022b</strain>
    </source>
</reference>
<dbReference type="AlphaFoldDB" id="A0AAW1D1I4"/>
<organism evidence="1 2">
    <name type="scientific">Rhynocoris fuscipes</name>
    <dbReference type="NCBI Taxonomy" id="488301"/>
    <lineage>
        <taxon>Eukaryota</taxon>
        <taxon>Metazoa</taxon>
        <taxon>Ecdysozoa</taxon>
        <taxon>Arthropoda</taxon>
        <taxon>Hexapoda</taxon>
        <taxon>Insecta</taxon>
        <taxon>Pterygota</taxon>
        <taxon>Neoptera</taxon>
        <taxon>Paraneoptera</taxon>
        <taxon>Hemiptera</taxon>
        <taxon>Heteroptera</taxon>
        <taxon>Panheteroptera</taxon>
        <taxon>Cimicomorpha</taxon>
        <taxon>Reduviidae</taxon>
        <taxon>Harpactorinae</taxon>
        <taxon>Harpactorini</taxon>
        <taxon>Rhynocoris</taxon>
    </lineage>
</organism>
<accession>A0AAW1D1I4</accession>
<dbReference type="Proteomes" id="UP001461498">
    <property type="component" value="Unassembled WGS sequence"/>
</dbReference>
<protein>
    <submittedName>
        <fullName evidence="1">Uncharacterized protein</fullName>
    </submittedName>
</protein>
<sequence length="168" mass="19828">MFCEDHTCLQETPSFLVMCFLKDRSGFGYLSIFSDVHASEARTKLVEAQWRCLIRYSKMSELKNSFYDSKNDSSDEVELNLYDNSDYSELESENYENNNEFESDTDNSEVILVRRKRARLLSSDSDSSIEQLQEQWIWEEKRKSCRYKTISRNSWNQCFLPAQIVLCA</sequence>
<keyword evidence="2" id="KW-1185">Reference proteome</keyword>
<proteinExistence type="predicted"/>
<dbReference type="EMBL" id="JAPXFL010000006">
    <property type="protein sequence ID" value="KAK9504876.1"/>
    <property type="molecule type" value="Genomic_DNA"/>
</dbReference>